<dbReference type="EMBL" id="UFQS01000301">
    <property type="protein sequence ID" value="SSX02635.1"/>
    <property type="molecule type" value="Genomic_DNA"/>
</dbReference>
<evidence type="ECO:0000313" key="1">
    <source>
        <dbReference type="EMBL" id="SSX02635.1"/>
    </source>
</evidence>
<proteinExistence type="predicted"/>
<dbReference type="VEuPathDB" id="VectorBase:CSON008014"/>
<accession>A0A336M1Y1</accession>
<organism evidence="2">
    <name type="scientific">Culicoides sonorensis</name>
    <name type="common">Biting midge</name>
    <dbReference type="NCBI Taxonomy" id="179676"/>
    <lineage>
        <taxon>Eukaryota</taxon>
        <taxon>Metazoa</taxon>
        <taxon>Ecdysozoa</taxon>
        <taxon>Arthropoda</taxon>
        <taxon>Hexapoda</taxon>
        <taxon>Insecta</taxon>
        <taxon>Pterygota</taxon>
        <taxon>Neoptera</taxon>
        <taxon>Endopterygota</taxon>
        <taxon>Diptera</taxon>
        <taxon>Nematocera</taxon>
        <taxon>Chironomoidea</taxon>
        <taxon>Ceratopogonidae</taxon>
        <taxon>Ceratopogoninae</taxon>
        <taxon>Culicoides</taxon>
        <taxon>Monoculicoides</taxon>
    </lineage>
</organism>
<dbReference type="AlphaFoldDB" id="A0A336M1Y1"/>
<protein>
    <submittedName>
        <fullName evidence="2">CSON008014 protein</fullName>
    </submittedName>
</protein>
<dbReference type="EMBL" id="UFQT01000301">
    <property type="protein sequence ID" value="SSX23009.1"/>
    <property type="molecule type" value="Genomic_DNA"/>
</dbReference>
<evidence type="ECO:0000313" key="2">
    <source>
        <dbReference type="EMBL" id="SSX23009.1"/>
    </source>
</evidence>
<reference evidence="1" key="1">
    <citation type="submission" date="2018-04" db="EMBL/GenBank/DDBJ databases">
        <authorList>
            <person name="Go L.Y."/>
            <person name="Mitchell J.A."/>
        </authorList>
    </citation>
    <scope>NUCLEOTIDE SEQUENCE</scope>
    <source>
        <tissue evidence="1">Whole organism</tissue>
    </source>
</reference>
<name>A0A336M1Y1_CULSO</name>
<reference evidence="2" key="2">
    <citation type="submission" date="2018-07" db="EMBL/GenBank/DDBJ databases">
        <authorList>
            <person name="Quirk P.G."/>
            <person name="Krulwich T.A."/>
        </authorList>
    </citation>
    <scope>NUCLEOTIDE SEQUENCE</scope>
</reference>
<sequence>MIKTFLKSHCGLFRERVDSSPYNIVTITETWLKPEVEDNEIFYLNNWSKPYRDDRITQKGGSEHKDHLKLQDVKILTNIVTQANRDKNEILIFGDANCSKIQWKEAGNERNIHFVLPERPRRIRFKYNFIDNIMRLGLVQICNFTNQNDNVLDLIFTNISNDYNLIRLETALIKNVKPDHHPIRLEYLMQNLSISDENINELKK</sequence>
<gene>
    <name evidence="2" type="primary">CSON008014</name>
</gene>